<evidence type="ECO:0000256" key="6">
    <source>
        <dbReference type="PIRSR" id="PIRSR000185-3"/>
    </source>
</evidence>
<dbReference type="Pfam" id="PF02812">
    <property type="entry name" value="ELFV_dehydrog_N"/>
    <property type="match status" value="1"/>
</dbReference>
<dbReference type="AlphaFoldDB" id="A0A1F6FJ25"/>
<dbReference type="Gene3D" id="3.40.50.10860">
    <property type="entry name" value="Leucine Dehydrogenase, chain A, domain 1"/>
    <property type="match status" value="1"/>
</dbReference>
<feature type="binding site" evidence="5">
    <location>
        <position position="91"/>
    </location>
    <ligand>
        <name>substrate</name>
    </ligand>
</feature>
<keyword evidence="5" id="KW-0520">NAD</keyword>
<feature type="binding site" evidence="5">
    <location>
        <position position="67"/>
    </location>
    <ligand>
        <name>substrate</name>
    </ligand>
</feature>
<dbReference type="InterPro" id="IPR033524">
    <property type="entry name" value="Glu/Leu/Phe/Val_DH_AS"/>
</dbReference>
<feature type="binding site" evidence="5">
    <location>
        <position position="193"/>
    </location>
    <ligand>
        <name>NAD(+)</name>
        <dbReference type="ChEBI" id="CHEBI:57540"/>
    </ligand>
</feature>
<dbReference type="PRINTS" id="PR00082">
    <property type="entry name" value="GLFDHDRGNASE"/>
</dbReference>
<feature type="region of interest" description="Disordered" evidence="8">
    <location>
        <begin position="169"/>
        <end position="189"/>
    </location>
</feature>
<feature type="binding site" evidence="5">
    <location>
        <position position="351"/>
    </location>
    <ligand>
        <name>substrate</name>
    </ligand>
</feature>
<dbReference type="PANTHER" id="PTHR11606:SF13">
    <property type="entry name" value="GLUTAMATE DEHYDROGENASE 1, MITOCHONDRIAL"/>
    <property type="match status" value="1"/>
</dbReference>
<evidence type="ECO:0000256" key="3">
    <source>
        <dbReference type="PIRNR" id="PIRNR000185"/>
    </source>
</evidence>
<keyword evidence="2 3" id="KW-0560">Oxidoreductase</keyword>
<dbReference type="SMART" id="SM00839">
    <property type="entry name" value="ELFV_dehydrog"/>
    <property type="match status" value="1"/>
</dbReference>
<dbReference type="Gene3D" id="3.40.50.720">
    <property type="entry name" value="NAD(P)-binding Rossmann-like Domain"/>
    <property type="match status" value="1"/>
</dbReference>
<dbReference type="InterPro" id="IPR036291">
    <property type="entry name" value="NAD(P)-bd_dom_sf"/>
</dbReference>
<feature type="binding site" evidence="5">
    <location>
        <position position="223"/>
    </location>
    <ligand>
        <name>NAD(+)</name>
        <dbReference type="ChEBI" id="CHEBI:57540"/>
    </ligand>
</feature>
<dbReference type="SUPFAM" id="SSF51735">
    <property type="entry name" value="NAD(P)-binding Rossmann-fold domains"/>
    <property type="match status" value="1"/>
</dbReference>
<gene>
    <name evidence="10" type="ORF">A2392_00450</name>
</gene>
<evidence type="ECO:0000256" key="4">
    <source>
        <dbReference type="PIRSR" id="PIRSR000185-1"/>
    </source>
</evidence>
<evidence type="ECO:0000256" key="2">
    <source>
        <dbReference type="ARBA" id="ARBA00023002"/>
    </source>
</evidence>
<organism evidence="10 11">
    <name type="scientific">Candidatus Kaiserbacteria bacterium RIFOXYB1_FULL_46_14</name>
    <dbReference type="NCBI Taxonomy" id="1798531"/>
    <lineage>
        <taxon>Bacteria</taxon>
        <taxon>Candidatus Kaiseribacteriota</taxon>
    </lineage>
</organism>
<dbReference type="CDD" id="cd01076">
    <property type="entry name" value="NAD_bind_1_Glu_DH"/>
    <property type="match status" value="1"/>
</dbReference>
<dbReference type="InterPro" id="IPR006096">
    <property type="entry name" value="Glu/Leu/Phe/Val/Trp_DH_C"/>
</dbReference>
<dbReference type="PROSITE" id="PS00074">
    <property type="entry name" value="GLFV_DEHYDROGENASE"/>
    <property type="match status" value="1"/>
</dbReference>
<comment type="similarity">
    <text evidence="1 3 7">Belongs to the Glu/Leu/Phe/Val dehydrogenases family.</text>
</comment>
<dbReference type="PANTHER" id="PTHR11606">
    <property type="entry name" value="GLUTAMATE DEHYDROGENASE"/>
    <property type="match status" value="1"/>
</dbReference>
<name>A0A1F6FJ25_9BACT</name>
<dbReference type="GO" id="GO:0000166">
    <property type="term" value="F:nucleotide binding"/>
    <property type="evidence" value="ECO:0007669"/>
    <property type="project" value="UniProtKB-KW"/>
</dbReference>
<accession>A0A1F6FJ25</accession>
<feature type="domain" description="Glutamate/phenylalanine/leucine/valine/L-tryptophan dehydrogenase C-terminal" evidence="9">
    <location>
        <begin position="186"/>
        <end position="412"/>
    </location>
</feature>
<evidence type="ECO:0000259" key="9">
    <source>
        <dbReference type="SMART" id="SM00839"/>
    </source>
</evidence>
<proteinExistence type="inferred from homology"/>
<dbReference type="Proteomes" id="UP000177395">
    <property type="component" value="Unassembled WGS sequence"/>
</dbReference>
<evidence type="ECO:0000256" key="1">
    <source>
        <dbReference type="ARBA" id="ARBA00006382"/>
    </source>
</evidence>
<dbReference type="STRING" id="1798531.A2392_00450"/>
<dbReference type="GO" id="GO:0006538">
    <property type="term" value="P:L-glutamate catabolic process"/>
    <property type="evidence" value="ECO:0007669"/>
    <property type="project" value="TreeGrafter"/>
</dbReference>
<evidence type="ECO:0000256" key="8">
    <source>
        <dbReference type="SAM" id="MobiDB-lite"/>
    </source>
</evidence>
<dbReference type="InterPro" id="IPR033922">
    <property type="entry name" value="NAD_bind_Glu_DH"/>
</dbReference>
<dbReference type="PIRSF" id="PIRSF000185">
    <property type="entry name" value="Glu_DH"/>
    <property type="match status" value="1"/>
</dbReference>
<sequence>MINPFENALRQLWGAAKVGEFPSDLIEKLSRSEKEITVTIPVRMDDGTLRFFEGYRVQHCNWRGPYKGGIRFHQNADIDEVRALALWMTMKTAVAGIAMGGGKGGVVVDPKELSVSELERLSRGFVRALWRDIGPRVDVPAPDVNTTPEIMAWMVDEYAKLSGDQTDATFTGKPIGGTRPQNRQGSEGRGAATGLGGFYVFDAVRARAGVAEGASVAIQGMGNVGGHAAKIFASHGYKVVAMSDSKGGIYNENGLDPEEVEKYKEEHHTLTGFSDAKEISNAELLELPVDVLVPAALENQITDQNVSRVSAKLILELANGPTTPEADEILHQRGAVVVPDILANAGGVIVSTFEWEQNLAGEHWEEEKVLTKLKETLVPQADLIWQRAEEKKVPLRVAAFIVALERLASVQGQAV</sequence>
<dbReference type="InterPro" id="IPR014362">
    <property type="entry name" value="Glu_DH"/>
</dbReference>
<dbReference type="Pfam" id="PF00208">
    <property type="entry name" value="ELFV_dehydrog"/>
    <property type="match status" value="1"/>
</dbReference>
<keyword evidence="5" id="KW-0547">Nucleotide-binding</keyword>
<dbReference type="SUPFAM" id="SSF53223">
    <property type="entry name" value="Aminoacid dehydrogenase-like, N-terminal domain"/>
    <property type="match status" value="1"/>
</dbReference>
<dbReference type="GO" id="GO:0004352">
    <property type="term" value="F:glutamate dehydrogenase (NAD+) activity"/>
    <property type="evidence" value="ECO:0007669"/>
    <property type="project" value="TreeGrafter"/>
</dbReference>
<dbReference type="InterPro" id="IPR006095">
    <property type="entry name" value="Glu/Leu/Phe/Val/Trp_DH"/>
</dbReference>
<protein>
    <recommendedName>
        <fullName evidence="3">Glutamate dehydrogenase</fullName>
    </recommendedName>
</protein>
<dbReference type="InterPro" id="IPR006097">
    <property type="entry name" value="Glu/Leu/Phe/Val/Trp_DH_dimer"/>
</dbReference>
<evidence type="ECO:0000313" key="10">
    <source>
        <dbReference type="EMBL" id="OGG85872.1"/>
    </source>
</evidence>
<dbReference type="EMBL" id="MFMS01000004">
    <property type="protein sequence ID" value="OGG85872.1"/>
    <property type="molecule type" value="Genomic_DNA"/>
</dbReference>
<evidence type="ECO:0000256" key="5">
    <source>
        <dbReference type="PIRSR" id="PIRSR000185-2"/>
    </source>
</evidence>
<comment type="caution">
    <text evidence="10">The sequence shown here is derived from an EMBL/GenBank/DDBJ whole genome shotgun (WGS) entry which is preliminary data.</text>
</comment>
<reference evidence="10 11" key="1">
    <citation type="journal article" date="2016" name="Nat. Commun.">
        <title>Thousands of microbial genomes shed light on interconnected biogeochemical processes in an aquifer system.</title>
        <authorList>
            <person name="Anantharaman K."/>
            <person name="Brown C.T."/>
            <person name="Hug L.A."/>
            <person name="Sharon I."/>
            <person name="Castelle C.J."/>
            <person name="Probst A.J."/>
            <person name="Thomas B.C."/>
            <person name="Singh A."/>
            <person name="Wilkins M.J."/>
            <person name="Karaoz U."/>
            <person name="Brodie E.L."/>
            <person name="Williams K.H."/>
            <person name="Hubbard S.S."/>
            <person name="Banfield J.F."/>
        </authorList>
    </citation>
    <scope>NUCLEOTIDE SEQUENCE [LARGE SCALE GENOMIC DNA]</scope>
</reference>
<evidence type="ECO:0000313" key="11">
    <source>
        <dbReference type="Proteomes" id="UP000177395"/>
    </source>
</evidence>
<feature type="site" description="Important for catalysis" evidence="6">
    <location>
        <position position="143"/>
    </location>
</feature>
<feature type="active site" description="Proton donor" evidence="4">
    <location>
        <position position="103"/>
    </location>
</feature>
<dbReference type="InterPro" id="IPR046346">
    <property type="entry name" value="Aminoacid_DH-like_N_sf"/>
</dbReference>
<evidence type="ECO:0000256" key="7">
    <source>
        <dbReference type="RuleBase" id="RU004417"/>
    </source>
</evidence>